<dbReference type="Proteomes" id="UP001055811">
    <property type="component" value="Linkage Group LG09"/>
</dbReference>
<protein>
    <submittedName>
        <fullName evidence="1">Uncharacterized protein</fullName>
    </submittedName>
</protein>
<organism evidence="1 2">
    <name type="scientific">Cichorium intybus</name>
    <name type="common">Chicory</name>
    <dbReference type="NCBI Taxonomy" id="13427"/>
    <lineage>
        <taxon>Eukaryota</taxon>
        <taxon>Viridiplantae</taxon>
        <taxon>Streptophyta</taxon>
        <taxon>Embryophyta</taxon>
        <taxon>Tracheophyta</taxon>
        <taxon>Spermatophyta</taxon>
        <taxon>Magnoliopsida</taxon>
        <taxon>eudicotyledons</taxon>
        <taxon>Gunneridae</taxon>
        <taxon>Pentapetalae</taxon>
        <taxon>asterids</taxon>
        <taxon>campanulids</taxon>
        <taxon>Asterales</taxon>
        <taxon>Asteraceae</taxon>
        <taxon>Cichorioideae</taxon>
        <taxon>Cichorieae</taxon>
        <taxon>Cichoriinae</taxon>
        <taxon>Cichorium</taxon>
    </lineage>
</organism>
<reference evidence="1 2" key="2">
    <citation type="journal article" date="2022" name="Mol. Ecol. Resour.">
        <title>The genomes of chicory, endive, great burdock and yacon provide insights into Asteraceae paleo-polyploidization history and plant inulin production.</title>
        <authorList>
            <person name="Fan W."/>
            <person name="Wang S."/>
            <person name="Wang H."/>
            <person name="Wang A."/>
            <person name="Jiang F."/>
            <person name="Liu H."/>
            <person name="Zhao H."/>
            <person name="Xu D."/>
            <person name="Zhang Y."/>
        </authorList>
    </citation>
    <scope>NUCLEOTIDE SEQUENCE [LARGE SCALE GENOMIC DNA]</scope>
    <source>
        <strain evidence="2">cv. Punajuju</strain>
        <tissue evidence="1">Leaves</tissue>
    </source>
</reference>
<reference evidence="2" key="1">
    <citation type="journal article" date="2022" name="Mol. Ecol. Resour.">
        <title>The genomes of chicory, endive, great burdock and yacon provide insights into Asteraceae palaeo-polyploidization history and plant inulin production.</title>
        <authorList>
            <person name="Fan W."/>
            <person name="Wang S."/>
            <person name="Wang H."/>
            <person name="Wang A."/>
            <person name="Jiang F."/>
            <person name="Liu H."/>
            <person name="Zhao H."/>
            <person name="Xu D."/>
            <person name="Zhang Y."/>
        </authorList>
    </citation>
    <scope>NUCLEOTIDE SEQUENCE [LARGE SCALE GENOMIC DNA]</scope>
    <source>
        <strain evidence="2">cv. Punajuju</strain>
    </source>
</reference>
<evidence type="ECO:0000313" key="1">
    <source>
        <dbReference type="EMBL" id="KAI3690660.1"/>
    </source>
</evidence>
<name>A0ACB8Z044_CICIN</name>
<dbReference type="EMBL" id="CM042017">
    <property type="protein sequence ID" value="KAI3690660.1"/>
    <property type="molecule type" value="Genomic_DNA"/>
</dbReference>
<accession>A0ACB8Z044</accession>
<sequence>MHFVTKFLKKTSSAGVELPSELCYIIMSPVSISTFYSFSFVPSIIQRVESWVIALNLKKMHLDGSIPNGNVPAFKVLEAITTKKCGEKFHLESFDPLSDSFLKYAASQQLFKTLQNQYEGILSSRREKIISNDSLCRLGCNCNLPGFIHNESFVPKTWVVHGDRAGSFNLEEEVVLDERKMYIRGKRVIKKKVVADVVEALIGVFLSEGGEMAALSFMSWIGITVDLVNTPYARELTLQPEKFINIQHLESLLNFSFYDASLLVEALTHGSYMLPEIPKCYQRLEFLGDAVLDYMITVHLYNKYPGMSPGGYWLFWGFGRNCPWMWSVTIFLSLCAWAWVSPV</sequence>
<gene>
    <name evidence="1" type="ORF">L2E82_48843</name>
</gene>
<evidence type="ECO:0000313" key="2">
    <source>
        <dbReference type="Proteomes" id="UP001055811"/>
    </source>
</evidence>
<comment type="caution">
    <text evidence="1">The sequence shown here is derived from an EMBL/GenBank/DDBJ whole genome shotgun (WGS) entry which is preliminary data.</text>
</comment>
<proteinExistence type="predicted"/>
<keyword evidence="2" id="KW-1185">Reference proteome</keyword>